<dbReference type="PROSITE" id="PS51295">
    <property type="entry name" value="CRM"/>
    <property type="match status" value="1"/>
</dbReference>
<dbReference type="Pfam" id="PF01985">
    <property type="entry name" value="CRS1_YhbY"/>
    <property type="match status" value="1"/>
</dbReference>
<dbReference type="InterPro" id="IPR035920">
    <property type="entry name" value="YhbY-like_sf"/>
</dbReference>
<dbReference type="EMBL" id="KP211856">
    <property type="protein sequence ID" value="ANV79862.1"/>
    <property type="molecule type" value="Genomic_DNA"/>
</dbReference>
<evidence type="ECO:0000313" key="4">
    <source>
        <dbReference type="EMBL" id="ANV79862.1"/>
    </source>
</evidence>
<dbReference type="PANTHER" id="PTHR40065">
    <property type="entry name" value="RNA-BINDING PROTEIN YHBY"/>
    <property type="match status" value="1"/>
</dbReference>
<reference evidence="4" key="2">
    <citation type="journal article" date="2015" name="ISME J.">
        <title>A new class of marine Euryarchaeota group II from the Mediterranean deep chlorophyll maximum.</title>
        <authorList>
            <person name="Martin-Cuadrado A.B."/>
            <person name="Garcia-Heredia I."/>
            <person name="Molto A.G."/>
            <person name="Lopez-Ubeda R."/>
            <person name="Kimes N."/>
            <person name="Lopez-Garcia P."/>
            <person name="Moreira D."/>
            <person name="Rodriguez-Valera F."/>
        </authorList>
    </citation>
    <scope>NUCLEOTIDE SEQUENCE</scope>
</reference>
<feature type="domain" description="CRM" evidence="3">
    <location>
        <begin position="1"/>
        <end position="90"/>
    </location>
</feature>
<evidence type="ECO:0000256" key="2">
    <source>
        <dbReference type="PROSITE-ProRule" id="PRU00626"/>
    </source>
</evidence>
<name>A0A1B1TC53_9ARCH</name>
<dbReference type="Gene3D" id="3.30.110.60">
    <property type="entry name" value="YhbY-like"/>
    <property type="match status" value="1"/>
</dbReference>
<keyword evidence="1 2" id="KW-0694">RNA-binding</keyword>
<accession>A0A1B1TC53</accession>
<evidence type="ECO:0000259" key="3">
    <source>
        <dbReference type="PROSITE" id="PS51295"/>
    </source>
</evidence>
<proteinExistence type="predicted"/>
<protein>
    <submittedName>
        <fullName evidence="4">Putative RNA-binding protein</fullName>
    </submittedName>
</protein>
<dbReference type="PANTHER" id="PTHR40065:SF3">
    <property type="entry name" value="RNA-BINDING PROTEIN YHBY"/>
    <property type="match status" value="1"/>
</dbReference>
<sequence length="90" mass="10145">MLKLPPHIVKNAKSNDLLVSVRIGKEGVTDSLIKELDSQLKSKNIIKLKANKQILGSSEERKNVFSDIANSTNSFLVFHRGNVAVYWRPR</sequence>
<dbReference type="SUPFAM" id="SSF75471">
    <property type="entry name" value="YhbY-like"/>
    <property type="match status" value="1"/>
</dbReference>
<reference evidence="4" key="1">
    <citation type="submission" date="2014-11" db="EMBL/GenBank/DDBJ databases">
        <authorList>
            <person name="Zhu J."/>
            <person name="Qi W."/>
            <person name="Song R."/>
        </authorList>
    </citation>
    <scope>NUCLEOTIDE SEQUENCE</scope>
</reference>
<dbReference type="AlphaFoldDB" id="A0A1B1TC53"/>
<dbReference type="GO" id="GO:0003723">
    <property type="term" value="F:RNA binding"/>
    <property type="evidence" value="ECO:0007669"/>
    <property type="project" value="UniProtKB-UniRule"/>
</dbReference>
<evidence type="ECO:0000256" key="1">
    <source>
        <dbReference type="ARBA" id="ARBA00022884"/>
    </source>
</evidence>
<dbReference type="InterPro" id="IPR051925">
    <property type="entry name" value="RNA-binding_domain"/>
</dbReference>
<dbReference type="SMART" id="SM01103">
    <property type="entry name" value="CRS1_YhbY"/>
    <property type="match status" value="1"/>
</dbReference>
<organism evidence="4">
    <name type="scientific">uncultured Poseidoniia archaeon</name>
    <dbReference type="NCBI Taxonomy" id="1697135"/>
    <lineage>
        <taxon>Archaea</taxon>
        <taxon>Methanobacteriati</taxon>
        <taxon>Thermoplasmatota</taxon>
        <taxon>Candidatus Poseidoniia</taxon>
        <taxon>environmental samples</taxon>
    </lineage>
</organism>
<dbReference type="InterPro" id="IPR001890">
    <property type="entry name" value="RNA-binding_CRM"/>
</dbReference>